<dbReference type="EMBL" id="QXCT01000001">
    <property type="protein sequence ID" value="MDW9251611.1"/>
    <property type="molecule type" value="Genomic_DNA"/>
</dbReference>
<reference evidence="1" key="1">
    <citation type="submission" date="2018-08" db="EMBL/GenBank/DDBJ databases">
        <title>Identification of Burkholderia cepacia strains that express a Burkholderia pseudomallei-like capsular polysaccharide.</title>
        <authorList>
            <person name="Burtnick M.N."/>
            <person name="Vongsouvath M."/>
            <person name="Newton P."/>
            <person name="Wuthiekanun V."/>
            <person name="Limmathurotsakul D."/>
            <person name="Brett P.J."/>
            <person name="Chantratita N."/>
            <person name="Dance D.A."/>
        </authorList>
    </citation>
    <scope>NUCLEOTIDE SEQUENCE</scope>
    <source>
        <strain evidence="1">SBXCC001</strain>
    </source>
</reference>
<protein>
    <submittedName>
        <fullName evidence="1">Uncharacterized protein</fullName>
    </submittedName>
</protein>
<evidence type="ECO:0000313" key="2">
    <source>
        <dbReference type="Proteomes" id="UP001272137"/>
    </source>
</evidence>
<evidence type="ECO:0000313" key="1">
    <source>
        <dbReference type="EMBL" id="MDW9251611.1"/>
    </source>
</evidence>
<dbReference type="AlphaFoldDB" id="A0AAW9CPS9"/>
<name>A0AAW9CPS9_BURTH</name>
<gene>
    <name evidence="1" type="ORF">C7S16_7081</name>
</gene>
<organism evidence="1 2">
    <name type="scientific">Burkholderia thailandensis</name>
    <dbReference type="NCBI Taxonomy" id="57975"/>
    <lineage>
        <taxon>Bacteria</taxon>
        <taxon>Pseudomonadati</taxon>
        <taxon>Pseudomonadota</taxon>
        <taxon>Betaproteobacteria</taxon>
        <taxon>Burkholderiales</taxon>
        <taxon>Burkholderiaceae</taxon>
        <taxon>Burkholderia</taxon>
        <taxon>pseudomallei group</taxon>
    </lineage>
</organism>
<comment type="caution">
    <text evidence="1">The sequence shown here is derived from an EMBL/GenBank/DDBJ whole genome shotgun (WGS) entry which is preliminary data.</text>
</comment>
<sequence length="76" mass="8101">MIAGRRVRAEIRAPGGALVDALVDARGGVSGVANAGRKRARRSLSASRRCGFPARSARAERVSGMVRARRNACRVR</sequence>
<dbReference type="Proteomes" id="UP001272137">
    <property type="component" value="Unassembled WGS sequence"/>
</dbReference>
<accession>A0AAW9CPS9</accession>
<proteinExistence type="predicted"/>